<evidence type="ECO:0000256" key="5">
    <source>
        <dbReference type="SAM" id="MobiDB-lite"/>
    </source>
</evidence>
<dbReference type="CDD" id="cd02968">
    <property type="entry name" value="SCO"/>
    <property type="match status" value="1"/>
</dbReference>
<keyword evidence="3" id="KW-0479">Metal-binding</keyword>
<proteinExistence type="inferred from homology"/>
<dbReference type="PANTHER" id="PTHR12151">
    <property type="entry name" value="ELECTRON TRANSPORT PROTIN SCO1/SENC FAMILY MEMBER"/>
    <property type="match status" value="1"/>
</dbReference>
<dbReference type="PANTHER" id="PTHR12151:SF25">
    <property type="entry name" value="LINALOOL DEHYDRATASE_ISOMERASE DOMAIN-CONTAINING PROTEIN"/>
    <property type="match status" value="1"/>
</dbReference>
<dbReference type="InterPro" id="IPR036249">
    <property type="entry name" value="Thioredoxin-like_sf"/>
</dbReference>
<feature type="domain" description="Thioredoxin" evidence="6">
    <location>
        <begin position="96"/>
        <end position="265"/>
    </location>
</feature>
<feature type="disulfide bond" description="Redox-active" evidence="4">
    <location>
        <begin position="135"/>
        <end position="139"/>
    </location>
</feature>
<name>A0A937RWE4_9ACTN</name>
<evidence type="ECO:0000313" key="8">
    <source>
        <dbReference type="Proteomes" id="UP000604475"/>
    </source>
</evidence>
<evidence type="ECO:0000256" key="3">
    <source>
        <dbReference type="PIRSR" id="PIRSR603782-1"/>
    </source>
</evidence>
<keyword evidence="8" id="KW-1185">Reference proteome</keyword>
<feature type="binding site" evidence="3">
    <location>
        <position position="139"/>
    </location>
    <ligand>
        <name>Cu cation</name>
        <dbReference type="ChEBI" id="CHEBI:23378"/>
    </ligand>
</feature>
<reference evidence="7" key="1">
    <citation type="submission" date="2020-12" db="EMBL/GenBank/DDBJ databases">
        <title>Genomic characterization of non-nitrogen-fixing Frankia strains.</title>
        <authorList>
            <person name="Carlos-Shanley C."/>
            <person name="Guerra T."/>
            <person name="Hahn D."/>
        </authorList>
    </citation>
    <scope>NUCLEOTIDE SEQUENCE</scope>
    <source>
        <strain evidence="7">CN6</strain>
    </source>
</reference>
<comment type="similarity">
    <text evidence="1">Belongs to the SCO1/2 family.</text>
</comment>
<comment type="caution">
    <text evidence="7">The sequence shown here is derived from an EMBL/GenBank/DDBJ whole genome shotgun (WGS) entry which is preliminary data.</text>
</comment>
<dbReference type="GO" id="GO:0046872">
    <property type="term" value="F:metal ion binding"/>
    <property type="evidence" value="ECO:0007669"/>
    <property type="project" value="UniProtKB-KW"/>
</dbReference>
<evidence type="ECO:0000256" key="2">
    <source>
        <dbReference type="ARBA" id="ARBA00023008"/>
    </source>
</evidence>
<dbReference type="EMBL" id="JAEACQ010000368">
    <property type="protein sequence ID" value="MBL7633071.1"/>
    <property type="molecule type" value="Genomic_DNA"/>
</dbReference>
<organism evidence="7 8">
    <name type="scientific">Frankia nepalensis</name>
    <dbReference type="NCBI Taxonomy" id="1836974"/>
    <lineage>
        <taxon>Bacteria</taxon>
        <taxon>Bacillati</taxon>
        <taxon>Actinomycetota</taxon>
        <taxon>Actinomycetes</taxon>
        <taxon>Frankiales</taxon>
        <taxon>Frankiaceae</taxon>
        <taxon>Frankia</taxon>
    </lineage>
</organism>
<dbReference type="InterPro" id="IPR013766">
    <property type="entry name" value="Thioredoxin_domain"/>
</dbReference>
<dbReference type="RefSeq" id="WP_203010249.1">
    <property type="nucleotide sequence ID" value="NZ_JADWYU010000134.1"/>
</dbReference>
<dbReference type="SUPFAM" id="SSF52833">
    <property type="entry name" value="Thioredoxin-like"/>
    <property type="match status" value="1"/>
</dbReference>
<evidence type="ECO:0000259" key="6">
    <source>
        <dbReference type="PROSITE" id="PS51352"/>
    </source>
</evidence>
<keyword evidence="4" id="KW-1015">Disulfide bond</keyword>
<dbReference type="AlphaFoldDB" id="A0A937RWE4"/>
<protein>
    <submittedName>
        <fullName evidence="7">SCO family protein</fullName>
    </submittedName>
</protein>
<dbReference type="Gene3D" id="3.40.30.10">
    <property type="entry name" value="Glutaredoxin"/>
    <property type="match status" value="1"/>
</dbReference>
<evidence type="ECO:0000256" key="4">
    <source>
        <dbReference type="PIRSR" id="PIRSR603782-2"/>
    </source>
</evidence>
<dbReference type="InterPro" id="IPR003782">
    <property type="entry name" value="SCO1/SenC"/>
</dbReference>
<evidence type="ECO:0000256" key="1">
    <source>
        <dbReference type="ARBA" id="ARBA00010996"/>
    </source>
</evidence>
<feature type="binding site" evidence="3">
    <location>
        <position position="135"/>
    </location>
    <ligand>
        <name>Cu cation</name>
        <dbReference type="ChEBI" id="CHEBI:23378"/>
    </ligand>
</feature>
<feature type="region of interest" description="Disordered" evidence="5">
    <location>
        <begin position="1"/>
        <end position="51"/>
    </location>
</feature>
<keyword evidence="2 3" id="KW-0186">Copper</keyword>
<dbReference type="PROSITE" id="PS51352">
    <property type="entry name" value="THIOREDOXIN_2"/>
    <property type="match status" value="1"/>
</dbReference>
<accession>A0A937RWE4</accession>
<dbReference type="Pfam" id="PF02630">
    <property type="entry name" value="SCO1-SenC"/>
    <property type="match status" value="1"/>
</dbReference>
<dbReference type="Proteomes" id="UP000604475">
    <property type="component" value="Unassembled WGS sequence"/>
</dbReference>
<gene>
    <name evidence="7" type="ORF">I7412_39160</name>
</gene>
<evidence type="ECO:0000313" key="7">
    <source>
        <dbReference type="EMBL" id="MBL7633071.1"/>
    </source>
</evidence>
<sequence>MVTTRPPSAPADGQRRARTRPQTSRIGFADPAGTPARRRPRPGGPPGRALGPPAALAALALAALVTGTAACGDETPGMRAALAGGHRSDGLHGITPARPMTKPALDLTGTDGLPFDLRARTADRVALLYFGRTRCPDVCPATMADLAAALGELAPDVRAHIRVVFVSTDPARDTPAVVSRWLHHFDPGFGFYGLTGPFDRVQAEARALGVDVEEPVTGTGGPLESAHGGEVLAFGRDGRLALRYPPGTQITDYIHDLPVLVAEGAP</sequence>